<dbReference type="InterPro" id="IPR020449">
    <property type="entry name" value="Tscrpt_reg_AraC-type_HTH"/>
</dbReference>
<dbReference type="GO" id="GO:0043565">
    <property type="term" value="F:sequence-specific DNA binding"/>
    <property type="evidence" value="ECO:0007669"/>
    <property type="project" value="InterPro"/>
</dbReference>
<dbReference type="InterPro" id="IPR018062">
    <property type="entry name" value="HTH_AraC-typ_CS"/>
</dbReference>
<evidence type="ECO:0000313" key="7">
    <source>
        <dbReference type="Proteomes" id="UP000036959"/>
    </source>
</evidence>
<dbReference type="PROSITE" id="PS00041">
    <property type="entry name" value="HTH_ARAC_FAMILY_1"/>
    <property type="match status" value="1"/>
</dbReference>
<evidence type="ECO:0000256" key="3">
    <source>
        <dbReference type="ARBA" id="ARBA00023163"/>
    </source>
</evidence>
<keyword evidence="7" id="KW-1185">Reference proteome</keyword>
<keyword evidence="2" id="KW-0238">DNA-binding</keyword>
<dbReference type="Pfam" id="PF12833">
    <property type="entry name" value="HTH_18"/>
    <property type="match status" value="1"/>
</dbReference>
<organism evidence="6 7">
    <name type="scientific">Candidatus Burkholderia verschuerenii</name>
    <dbReference type="NCBI Taxonomy" id="242163"/>
    <lineage>
        <taxon>Bacteria</taxon>
        <taxon>Pseudomonadati</taxon>
        <taxon>Pseudomonadota</taxon>
        <taxon>Betaproteobacteria</taxon>
        <taxon>Burkholderiales</taxon>
        <taxon>Burkholderiaceae</taxon>
        <taxon>Burkholderia</taxon>
    </lineage>
</organism>
<feature type="region of interest" description="Disordered" evidence="4">
    <location>
        <begin position="246"/>
        <end position="265"/>
    </location>
</feature>
<protein>
    <submittedName>
        <fullName evidence="6">Transcriptional regulator, AraC family</fullName>
    </submittedName>
</protein>
<dbReference type="GO" id="GO:0003700">
    <property type="term" value="F:DNA-binding transcription factor activity"/>
    <property type="evidence" value="ECO:0007669"/>
    <property type="project" value="InterPro"/>
</dbReference>
<dbReference type="PANTHER" id="PTHR11019:SF199">
    <property type="entry name" value="HTH-TYPE TRANSCRIPTIONAL REGULATOR NIMR"/>
    <property type="match status" value="1"/>
</dbReference>
<dbReference type="InterPro" id="IPR011051">
    <property type="entry name" value="RmlC_Cupin_sf"/>
</dbReference>
<name>A0A0L0M811_9BURK</name>
<proteinExistence type="predicted"/>
<dbReference type="SUPFAM" id="SSF51182">
    <property type="entry name" value="RmlC-like cupins"/>
    <property type="match status" value="1"/>
</dbReference>
<dbReference type="Gene3D" id="2.60.120.10">
    <property type="entry name" value="Jelly Rolls"/>
    <property type="match status" value="1"/>
</dbReference>
<evidence type="ECO:0000259" key="5">
    <source>
        <dbReference type="PROSITE" id="PS01124"/>
    </source>
</evidence>
<dbReference type="InterPro" id="IPR018060">
    <property type="entry name" value="HTH_AraC"/>
</dbReference>
<sequence length="265" mass="29843">MLTRGVLGNFRSYGRQSETHIHEYVQAVLPVSGEMEMNAGGQSNRLTPSKAIILGPRTEHKFHSTRNGIFLVVDIRTDIALRNKKEIDEFVIGEITPSHQRLMKFLAEEFYRAPNDLFKCGPLFTALVDLIKQTSPKDIVLSEAGRHWNFGISETVQAAAKKYGMSETTFRRVVRRSFGDSPKRLQMEERLSHAEHLLISSDRPISSVAFDVGFKSTSSFTNAFRRIHGITPSDFRSIKRFAFDHADARSDNGPGGDQEGGENER</sequence>
<dbReference type="PROSITE" id="PS01124">
    <property type="entry name" value="HTH_ARAC_FAMILY_2"/>
    <property type="match status" value="1"/>
</dbReference>
<dbReference type="SMART" id="SM00342">
    <property type="entry name" value="HTH_ARAC"/>
    <property type="match status" value="1"/>
</dbReference>
<dbReference type="AlphaFoldDB" id="A0A0L0M811"/>
<dbReference type="PRINTS" id="PR00032">
    <property type="entry name" value="HTHARAC"/>
</dbReference>
<dbReference type="InterPro" id="IPR009057">
    <property type="entry name" value="Homeodomain-like_sf"/>
</dbReference>
<accession>A0A0L0M811</accession>
<dbReference type="EMBL" id="LFJJ01000179">
    <property type="protein sequence ID" value="KND58518.1"/>
    <property type="molecule type" value="Genomic_DNA"/>
</dbReference>
<feature type="domain" description="HTH araC/xylS-type" evidence="5">
    <location>
        <begin position="155"/>
        <end position="238"/>
    </location>
</feature>
<keyword evidence="3" id="KW-0804">Transcription</keyword>
<evidence type="ECO:0000256" key="4">
    <source>
        <dbReference type="SAM" id="MobiDB-lite"/>
    </source>
</evidence>
<evidence type="ECO:0000256" key="2">
    <source>
        <dbReference type="ARBA" id="ARBA00023125"/>
    </source>
</evidence>
<keyword evidence="1" id="KW-0805">Transcription regulation</keyword>
<evidence type="ECO:0000256" key="1">
    <source>
        <dbReference type="ARBA" id="ARBA00023015"/>
    </source>
</evidence>
<dbReference type="Proteomes" id="UP000036959">
    <property type="component" value="Unassembled WGS sequence"/>
</dbReference>
<evidence type="ECO:0000313" key="6">
    <source>
        <dbReference type="EMBL" id="KND58518.1"/>
    </source>
</evidence>
<dbReference type="PANTHER" id="PTHR11019">
    <property type="entry name" value="HTH-TYPE TRANSCRIPTIONAL REGULATOR NIMR"/>
    <property type="match status" value="1"/>
</dbReference>
<dbReference type="Gene3D" id="1.10.10.60">
    <property type="entry name" value="Homeodomain-like"/>
    <property type="match status" value="2"/>
</dbReference>
<gene>
    <name evidence="6" type="ORF">BVER_03509</name>
</gene>
<dbReference type="SUPFAM" id="SSF46689">
    <property type="entry name" value="Homeodomain-like"/>
    <property type="match status" value="1"/>
</dbReference>
<dbReference type="InterPro" id="IPR014710">
    <property type="entry name" value="RmlC-like_jellyroll"/>
</dbReference>
<comment type="caution">
    <text evidence="6">The sequence shown here is derived from an EMBL/GenBank/DDBJ whole genome shotgun (WGS) entry which is preliminary data.</text>
</comment>
<reference evidence="7" key="1">
    <citation type="submission" date="2015-06" db="EMBL/GenBank/DDBJ databases">
        <title>Comparative genomics of Burkholderia leaf nodule symbionts.</title>
        <authorList>
            <person name="Carlier A."/>
            <person name="Eberl L."/>
            <person name="Pinto-Carbo M."/>
        </authorList>
    </citation>
    <scope>NUCLEOTIDE SEQUENCE [LARGE SCALE GENOMIC DNA]</scope>
    <source>
        <strain evidence="7">UZHbot4</strain>
    </source>
</reference>